<feature type="domain" description="A to I editase" evidence="1">
    <location>
        <begin position="14"/>
        <end position="125"/>
    </location>
</feature>
<evidence type="ECO:0000313" key="2">
    <source>
        <dbReference type="Ensembl" id="ENSGWIP00000046715.1"/>
    </source>
</evidence>
<organism evidence="2 3">
    <name type="scientific">Gouania willdenowi</name>
    <name type="common">Blunt-snouted clingfish</name>
    <name type="synonym">Lepadogaster willdenowi</name>
    <dbReference type="NCBI Taxonomy" id="441366"/>
    <lineage>
        <taxon>Eukaryota</taxon>
        <taxon>Metazoa</taxon>
        <taxon>Chordata</taxon>
        <taxon>Craniata</taxon>
        <taxon>Vertebrata</taxon>
        <taxon>Euteleostomi</taxon>
        <taxon>Actinopterygii</taxon>
        <taxon>Neopterygii</taxon>
        <taxon>Teleostei</taxon>
        <taxon>Neoteleostei</taxon>
        <taxon>Acanthomorphata</taxon>
        <taxon>Ovalentaria</taxon>
        <taxon>Blenniimorphae</taxon>
        <taxon>Blenniiformes</taxon>
        <taxon>Gobiesocoidei</taxon>
        <taxon>Gobiesocidae</taxon>
        <taxon>Gobiesocinae</taxon>
        <taxon>Gouania</taxon>
    </lineage>
</organism>
<evidence type="ECO:0000313" key="3">
    <source>
        <dbReference type="Proteomes" id="UP000694680"/>
    </source>
</evidence>
<dbReference type="GO" id="GO:0006396">
    <property type="term" value="P:RNA processing"/>
    <property type="evidence" value="ECO:0007669"/>
    <property type="project" value="InterPro"/>
</dbReference>
<sequence length="129" mass="14284">KNKKKTFTLLNCLDSRQVSPAGKSSTVSLNWSLGDVGLEEISSSTGRRRRSEEPSHLSRHSLFTRWVRLQQQVSPLTTSNTPVVTYCASKMAAGCYQRTLQQFTSALQSAGLGKWSRKPSKCSNFTVGE</sequence>
<dbReference type="PANTHER" id="PTHR10910:SF17">
    <property type="entry name" value="DOUBLE-STRANDED RNA-SPECIFIC EDITASE B2"/>
    <property type="match status" value="1"/>
</dbReference>
<accession>A0A8C5HP57</accession>
<dbReference type="GO" id="GO:0005737">
    <property type="term" value="C:cytoplasm"/>
    <property type="evidence" value="ECO:0007669"/>
    <property type="project" value="TreeGrafter"/>
</dbReference>
<reference evidence="2" key="1">
    <citation type="submission" date="2020-06" db="EMBL/GenBank/DDBJ databases">
        <authorList>
            <consortium name="Wellcome Sanger Institute Data Sharing"/>
        </authorList>
    </citation>
    <scope>NUCLEOTIDE SEQUENCE [LARGE SCALE GENOMIC DNA]</scope>
</reference>
<dbReference type="GO" id="GO:0006382">
    <property type="term" value="P:adenosine to inosine editing"/>
    <property type="evidence" value="ECO:0007669"/>
    <property type="project" value="TreeGrafter"/>
</dbReference>
<dbReference type="PROSITE" id="PS50141">
    <property type="entry name" value="A_DEAMIN_EDITASE"/>
    <property type="match status" value="1"/>
</dbReference>
<reference evidence="2" key="2">
    <citation type="submission" date="2025-08" db="UniProtKB">
        <authorList>
            <consortium name="Ensembl"/>
        </authorList>
    </citation>
    <scope>IDENTIFICATION</scope>
</reference>
<keyword evidence="3" id="KW-1185">Reference proteome</keyword>
<dbReference type="GO" id="GO:0003726">
    <property type="term" value="F:double-stranded RNA adenosine deaminase activity"/>
    <property type="evidence" value="ECO:0007669"/>
    <property type="project" value="TreeGrafter"/>
</dbReference>
<dbReference type="GO" id="GO:0008251">
    <property type="term" value="F:tRNA-specific adenosine deaminase activity"/>
    <property type="evidence" value="ECO:0007669"/>
    <property type="project" value="TreeGrafter"/>
</dbReference>
<dbReference type="Ensembl" id="ENSGWIT00000050560.1">
    <property type="protein sequence ID" value="ENSGWIP00000046715.1"/>
    <property type="gene ID" value="ENSGWIG00000023056.1"/>
</dbReference>
<dbReference type="PANTHER" id="PTHR10910">
    <property type="entry name" value="EUKARYOTE SPECIFIC DSRNA BINDING PROTEIN"/>
    <property type="match status" value="1"/>
</dbReference>
<dbReference type="Pfam" id="PF02137">
    <property type="entry name" value="A_deamin"/>
    <property type="match status" value="1"/>
</dbReference>
<proteinExistence type="predicted"/>
<reference evidence="2" key="3">
    <citation type="submission" date="2025-09" db="UniProtKB">
        <authorList>
            <consortium name="Ensembl"/>
        </authorList>
    </citation>
    <scope>IDENTIFICATION</scope>
</reference>
<dbReference type="Proteomes" id="UP000694680">
    <property type="component" value="Chromosome 17"/>
</dbReference>
<name>A0A8C5HP57_GOUWI</name>
<evidence type="ECO:0000259" key="1">
    <source>
        <dbReference type="PROSITE" id="PS50141"/>
    </source>
</evidence>
<protein>
    <recommendedName>
        <fullName evidence="1">A to I editase domain-containing protein</fullName>
    </recommendedName>
</protein>
<dbReference type="AlphaFoldDB" id="A0A8C5HP57"/>
<dbReference type="GO" id="GO:0003725">
    <property type="term" value="F:double-stranded RNA binding"/>
    <property type="evidence" value="ECO:0007669"/>
    <property type="project" value="TreeGrafter"/>
</dbReference>
<dbReference type="InterPro" id="IPR002466">
    <property type="entry name" value="A_deamin"/>
</dbReference>
<dbReference type="GO" id="GO:0005730">
    <property type="term" value="C:nucleolus"/>
    <property type="evidence" value="ECO:0007669"/>
    <property type="project" value="TreeGrafter"/>
</dbReference>